<keyword evidence="3" id="KW-1185">Reference proteome</keyword>
<accession>A0A9D4N291</accession>
<reference evidence="2" key="2">
    <citation type="submission" date="2020-11" db="EMBL/GenBank/DDBJ databases">
        <authorList>
            <person name="McCartney M.A."/>
            <person name="Auch B."/>
            <person name="Kono T."/>
            <person name="Mallez S."/>
            <person name="Becker A."/>
            <person name="Gohl D.M."/>
            <person name="Silverstein K.A.T."/>
            <person name="Koren S."/>
            <person name="Bechman K.B."/>
            <person name="Herman A."/>
            <person name="Abrahante J.E."/>
            <person name="Garbe J."/>
        </authorList>
    </citation>
    <scope>NUCLEOTIDE SEQUENCE</scope>
    <source>
        <strain evidence="2">Duluth1</strain>
        <tissue evidence="2">Whole animal</tissue>
    </source>
</reference>
<feature type="region of interest" description="Disordered" evidence="1">
    <location>
        <begin position="88"/>
        <end position="107"/>
    </location>
</feature>
<dbReference type="EMBL" id="JAIWYP010000001">
    <property type="protein sequence ID" value="KAH3886538.1"/>
    <property type="molecule type" value="Genomic_DNA"/>
</dbReference>
<dbReference type="Proteomes" id="UP000828390">
    <property type="component" value="Unassembled WGS sequence"/>
</dbReference>
<name>A0A9D4N291_DREPO</name>
<organism evidence="2 3">
    <name type="scientific">Dreissena polymorpha</name>
    <name type="common">Zebra mussel</name>
    <name type="synonym">Mytilus polymorpha</name>
    <dbReference type="NCBI Taxonomy" id="45954"/>
    <lineage>
        <taxon>Eukaryota</taxon>
        <taxon>Metazoa</taxon>
        <taxon>Spiralia</taxon>
        <taxon>Lophotrochozoa</taxon>
        <taxon>Mollusca</taxon>
        <taxon>Bivalvia</taxon>
        <taxon>Autobranchia</taxon>
        <taxon>Heteroconchia</taxon>
        <taxon>Euheterodonta</taxon>
        <taxon>Imparidentia</taxon>
        <taxon>Neoheterodontei</taxon>
        <taxon>Myida</taxon>
        <taxon>Dreissenoidea</taxon>
        <taxon>Dreissenidae</taxon>
        <taxon>Dreissena</taxon>
    </lineage>
</organism>
<feature type="compositionally biased region" description="Polar residues" evidence="1">
    <location>
        <begin position="88"/>
        <end position="100"/>
    </location>
</feature>
<sequence length="107" mass="11669">MCICATIVHHSQAFYSGMTFPKLPERLRTLPKLAINLTSFIAQEAGSHFKAHTAVAAVVIGATRAEVPVEEETCHTFPHFKCLLTTRTQKTSKRGGSSDKTGIKIKA</sequence>
<reference evidence="2" key="1">
    <citation type="journal article" date="2019" name="bioRxiv">
        <title>The Genome of the Zebra Mussel, Dreissena polymorpha: A Resource for Invasive Species Research.</title>
        <authorList>
            <person name="McCartney M.A."/>
            <person name="Auch B."/>
            <person name="Kono T."/>
            <person name="Mallez S."/>
            <person name="Zhang Y."/>
            <person name="Obille A."/>
            <person name="Becker A."/>
            <person name="Abrahante J.E."/>
            <person name="Garbe J."/>
            <person name="Badalamenti J.P."/>
            <person name="Herman A."/>
            <person name="Mangelson H."/>
            <person name="Liachko I."/>
            <person name="Sullivan S."/>
            <person name="Sone E.D."/>
            <person name="Koren S."/>
            <person name="Silverstein K.A.T."/>
            <person name="Beckman K.B."/>
            <person name="Gohl D.M."/>
        </authorList>
    </citation>
    <scope>NUCLEOTIDE SEQUENCE</scope>
    <source>
        <strain evidence="2">Duluth1</strain>
        <tissue evidence="2">Whole animal</tissue>
    </source>
</reference>
<protein>
    <submittedName>
        <fullName evidence="2">Uncharacterized protein</fullName>
    </submittedName>
</protein>
<comment type="caution">
    <text evidence="2">The sequence shown here is derived from an EMBL/GenBank/DDBJ whole genome shotgun (WGS) entry which is preliminary data.</text>
</comment>
<evidence type="ECO:0000256" key="1">
    <source>
        <dbReference type="SAM" id="MobiDB-lite"/>
    </source>
</evidence>
<evidence type="ECO:0000313" key="2">
    <source>
        <dbReference type="EMBL" id="KAH3886538.1"/>
    </source>
</evidence>
<dbReference type="AlphaFoldDB" id="A0A9D4N291"/>
<gene>
    <name evidence="2" type="ORF">DPMN_010549</name>
</gene>
<proteinExistence type="predicted"/>
<evidence type="ECO:0000313" key="3">
    <source>
        <dbReference type="Proteomes" id="UP000828390"/>
    </source>
</evidence>